<dbReference type="Proteomes" id="UP000183417">
    <property type="component" value="Unassembled WGS sequence"/>
</dbReference>
<evidence type="ECO:0000256" key="1">
    <source>
        <dbReference type="ARBA" id="ARBA00004141"/>
    </source>
</evidence>
<dbReference type="RefSeq" id="WP_074921595.1">
    <property type="nucleotide sequence ID" value="NZ_CP141274.1"/>
</dbReference>
<reference evidence="12 13" key="1">
    <citation type="submission" date="2016-10" db="EMBL/GenBank/DDBJ databases">
        <authorList>
            <person name="de Groot N.N."/>
        </authorList>
    </citation>
    <scope>NUCLEOTIDE SEQUENCE [LARGE SCALE GENOMIC DNA]</scope>
    <source>
        <strain evidence="12 13">LMG 24775</strain>
    </source>
</reference>
<dbReference type="InterPro" id="IPR027469">
    <property type="entry name" value="Cation_efflux_TMD_sf"/>
</dbReference>
<dbReference type="InterPro" id="IPR002524">
    <property type="entry name" value="Cation_efflux"/>
</dbReference>
<evidence type="ECO:0000256" key="9">
    <source>
        <dbReference type="SAM" id="Phobius"/>
    </source>
</evidence>
<accession>A0A1H3M1C1</accession>
<dbReference type="NCBIfam" id="TIGR01297">
    <property type="entry name" value="CDF"/>
    <property type="match status" value="1"/>
</dbReference>
<dbReference type="AlphaFoldDB" id="A0A1H3M1C1"/>
<dbReference type="GO" id="GO:0005385">
    <property type="term" value="F:zinc ion transmembrane transporter activity"/>
    <property type="evidence" value="ECO:0007669"/>
    <property type="project" value="TreeGrafter"/>
</dbReference>
<keyword evidence="6 9" id="KW-1133">Transmembrane helix</keyword>
<dbReference type="InterPro" id="IPR036837">
    <property type="entry name" value="Cation_efflux_CTD_sf"/>
</dbReference>
<proteinExistence type="inferred from homology"/>
<comment type="similarity">
    <text evidence="2">Belongs to the cation diffusion facilitator (CDF) transporter (TC 2.A.4) family. SLC30A subfamily.</text>
</comment>
<name>A0A1H3M1C1_9BURK</name>
<dbReference type="InterPro" id="IPR050681">
    <property type="entry name" value="CDF/SLC30A"/>
</dbReference>
<dbReference type="Pfam" id="PF01545">
    <property type="entry name" value="Cation_efflux"/>
    <property type="match status" value="1"/>
</dbReference>
<feature type="domain" description="Cation efflux protein transmembrane" evidence="10">
    <location>
        <begin position="18"/>
        <end position="209"/>
    </location>
</feature>
<keyword evidence="5" id="KW-0862">Zinc</keyword>
<gene>
    <name evidence="12" type="ORF">SAMN05421547_10779</name>
</gene>
<keyword evidence="5" id="KW-0864">Zinc transport</keyword>
<keyword evidence="3" id="KW-0813">Transport</keyword>
<feature type="transmembrane region" description="Helical" evidence="9">
    <location>
        <begin position="80"/>
        <end position="104"/>
    </location>
</feature>
<evidence type="ECO:0000256" key="5">
    <source>
        <dbReference type="ARBA" id="ARBA00022906"/>
    </source>
</evidence>
<evidence type="ECO:0000256" key="6">
    <source>
        <dbReference type="ARBA" id="ARBA00022989"/>
    </source>
</evidence>
<feature type="transmembrane region" description="Helical" evidence="9">
    <location>
        <begin position="116"/>
        <end position="135"/>
    </location>
</feature>
<dbReference type="SUPFAM" id="SSF160240">
    <property type="entry name" value="Cation efflux protein cytoplasmic domain-like"/>
    <property type="match status" value="1"/>
</dbReference>
<evidence type="ECO:0000256" key="8">
    <source>
        <dbReference type="ARBA" id="ARBA00023136"/>
    </source>
</evidence>
<evidence type="ECO:0000256" key="7">
    <source>
        <dbReference type="ARBA" id="ARBA00023065"/>
    </source>
</evidence>
<dbReference type="InterPro" id="IPR058533">
    <property type="entry name" value="Cation_efflux_TM"/>
</dbReference>
<dbReference type="Pfam" id="PF16916">
    <property type="entry name" value="ZT_dimer"/>
    <property type="match status" value="1"/>
</dbReference>
<protein>
    <submittedName>
        <fullName evidence="12">Cobalt-zinc-cadmium efflux system protein</fullName>
    </submittedName>
</protein>
<evidence type="ECO:0000256" key="3">
    <source>
        <dbReference type="ARBA" id="ARBA00022448"/>
    </source>
</evidence>
<keyword evidence="8 9" id="KW-0472">Membrane</keyword>
<feature type="transmembrane region" description="Helical" evidence="9">
    <location>
        <begin position="156"/>
        <end position="174"/>
    </location>
</feature>
<feature type="domain" description="Cation efflux protein cytoplasmic" evidence="11">
    <location>
        <begin position="213"/>
        <end position="287"/>
    </location>
</feature>
<feature type="transmembrane region" description="Helical" evidence="9">
    <location>
        <begin position="20"/>
        <end position="45"/>
    </location>
</feature>
<evidence type="ECO:0000256" key="2">
    <source>
        <dbReference type="ARBA" id="ARBA00008873"/>
    </source>
</evidence>
<evidence type="ECO:0000256" key="4">
    <source>
        <dbReference type="ARBA" id="ARBA00022692"/>
    </source>
</evidence>
<sequence>MSDSHQHGDVRALPESRLWFAFGLTGTFMVVEIIGGMVTGSLALISDAMHMLTDAMALLLALVAIRAGRKAADLLRTYGYARFEILAAAVNALVLLGVAFYILYEAYRRLSAPAEIQSLGMMAVAAAGLVINLISMRLLSGGKDESLNVKGAYLEVWADMLGSIGVLAGAALIWLTGWRWIDSAVAVGIGFMVFPRTWTLLRECINILLEGVPSGMSLQAVRETIAGTAGVAAIHDVHLWAVTQSKPMLTGHVVLLPGADGEQVRRDIEDRLQAGFDLHHTTLQMEREDRSPAEHIH</sequence>
<dbReference type="InterPro" id="IPR027470">
    <property type="entry name" value="Cation_efflux_CTD"/>
</dbReference>
<comment type="subcellular location">
    <subcellularLocation>
        <location evidence="1">Membrane</location>
        <topology evidence="1">Multi-pass membrane protein</topology>
    </subcellularLocation>
</comment>
<dbReference type="PANTHER" id="PTHR11562">
    <property type="entry name" value="CATION EFFLUX PROTEIN/ ZINC TRANSPORTER"/>
    <property type="match status" value="1"/>
</dbReference>
<evidence type="ECO:0000313" key="13">
    <source>
        <dbReference type="Proteomes" id="UP000183417"/>
    </source>
</evidence>
<dbReference type="GeneID" id="94694146"/>
<dbReference type="GO" id="GO:0005886">
    <property type="term" value="C:plasma membrane"/>
    <property type="evidence" value="ECO:0007669"/>
    <property type="project" value="TreeGrafter"/>
</dbReference>
<dbReference type="Gene3D" id="1.20.1510.10">
    <property type="entry name" value="Cation efflux protein transmembrane domain"/>
    <property type="match status" value="1"/>
</dbReference>
<evidence type="ECO:0000259" key="11">
    <source>
        <dbReference type="Pfam" id="PF16916"/>
    </source>
</evidence>
<organism evidence="12 13">
    <name type="scientific">Delftia lacustris</name>
    <dbReference type="NCBI Taxonomy" id="558537"/>
    <lineage>
        <taxon>Bacteria</taxon>
        <taxon>Pseudomonadati</taxon>
        <taxon>Pseudomonadota</taxon>
        <taxon>Betaproteobacteria</taxon>
        <taxon>Burkholderiales</taxon>
        <taxon>Comamonadaceae</taxon>
        <taxon>Delftia</taxon>
    </lineage>
</organism>
<keyword evidence="4 9" id="KW-0812">Transmembrane</keyword>
<dbReference type="SUPFAM" id="SSF161111">
    <property type="entry name" value="Cation efflux protein transmembrane domain-like"/>
    <property type="match status" value="1"/>
</dbReference>
<keyword evidence="7" id="KW-0406">Ion transport</keyword>
<evidence type="ECO:0000313" key="12">
    <source>
        <dbReference type="EMBL" id="SDY70511.1"/>
    </source>
</evidence>
<dbReference type="EMBL" id="FNPE01000007">
    <property type="protein sequence ID" value="SDY70511.1"/>
    <property type="molecule type" value="Genomic_DNA"/>
</dbReference>
<dbReference type="PANTHER" id="PTHR11562:SF17">
    <property type="entry name" value="RE54080P-RELATED"/>
    <property type="match status" value="1"/>
</dbReference>
<evidence type="ECO:0000259" key="10">
    <source>
        <dbReference type="Pfam" id="PF01545"/>
    </source>
</evidence>